<dbReference type="KEGG" id="cak:Caul_4565"/>
<proteinExistence type="inferred from homology"/>
<evidence type="ECO:0000256" key="2">
    <source>
        <dbReference type="ARBA" id="ARBA00023002"/>
    </source>
</evidence>
<dbReference type="InterPro" id="IPR029039">
    <property type="entry name" value="Flavoprotein-like_sf"/>
</dbReference>
<evidence type="ECO:0000259" key="3">
    <source>
        <dbReference type="Pfam" id="PF02525"/>
    </source>
</evidence>
<dbReference type="GO" id="GO:0005829">
    <property type="term" value="C:cytosol"/>
    <property type="evidence" value="ECO:0007669"/>
    <property type="project" value="TreeGrafter"/>
</dbReference>
<protein>
    <submittedName>
        <fullName evidence="4">NAD(P)H dehydrogenase (Quinone)</fullName>
    </submittedName>
</protein>
<dbReference type="EMBL" id="CP000927">
    <property type="protein sequence ID" value="ABZ73685.1"/>
    <property type="molecule type" value="Genomic_DNA"/>
</dbReference>
<dbReference type="InterPro" id="IPR003680">
    <property type="entry name" value="Flavodoxin_fold"/>
</dbReference>
<name>B0T1S4_CAUSK</name>
<dbReference type="OrthoDB" id="9798454at2"/>
<organism evidence="4">
    <name type="scientific">Caulobacter sp. (strain K31)</name>
    <dbReference type="NCBI Taxonomy" id="366602"/>
    <lineage>
        <taxon>Bacteria</taxon>
        <taxon>Pseudomonadati</taxon>
        <taxon>Pseudomonadota</taxon>
        <taxon>Alphaproteobacteria</taxon>
        <taxon>Caulobacterales</taxon>
        <taxon>Caulobacteraceae</taxon>
        <taxon>Caulobacter</taxon>
    </lineage>
</organism>
<evidence type="ECO:0000256" key="1">
    <source>
        <dbReference type="ARBA" id="ARBA00006252"/>
    </source>
</evidence>
<dbReference type="SUPFAM" id="SSF52218">
    <property type="entry name" value="Flavoproteins"/>
    <property type="match status" value="1"/>
</dbReference>
<dbReference type="eggNOG" id="COG2249">
    <property type="taxonomic scope" value="Bacteria"/>
</dbReference>
<sequence>MTKRILVLLGHPDCRPERFGYALATAYAEAAAAAGHWVRRIDLAEIDTPFLAGQWEFESPPPPYILAVQQDILWAEHIVLLFPLWLGATPARLKALLEQVFRAGFGFEVGPKGWTAKLKGRSARLVVTMGMPAIVFRLMFGSHGLLALDKGVLRLAGLSPVRKSVIGGVETIGPKGRLRWLARMRRFGRLGV</sequence>
<accession>B0T1S4</accession>
<reference evidence="4" key="1">
    <citation type="submission" date="2008-01" db="EMBL/GenBank/DDBJ databases">
        <title>Complete sequence of chromosome of Caulobacter sp. K31.</title>
        <authorList>
            <consortium name="US DOE Joint Genome Institute"/>
            <person name="Copeland A."/>
            <person name="Lucas S."/>
            <person name="Lapidus A."/>
            <person name="Barry K."/>
            <person name="Glavina del Rio T."/>
            <person name="Dalin E."/>
            <person name="Tice H."/>
            <person name="Pitluck S."/>
            <person name="Bruce D."/>
            <person name="Goodwin L."/>
            <person name="Thompson L.S."/>
            <person name="Brettin T."/>
            <person name="Detter J.C."/>
            <person name="Han C."/>
            <person name="Schmutz J."/>
            <person name="Larimer F."/>
            <person name="Land M."/>
            <person name="Hauser L."/>
            <person name="Kyrpides N."/>
            <person name="Kim E."/>
            <person name="Stephens C."/>
            <person name="Richardson P."/>
        </authorList>
    </citation>
    <scope>NUCLEOTIDE SEQUENCE [LARGE SCALE GENOMIC DNA]</scope>
    <source>
        <strain evidence="4">K31</strain>
    </source>
</reference>
<dbReference type="STRING" id="366602.Caul_4565"/>
<dbReference type="PANTHER" id="PTHR10204">
    <property type="entry name" value="NAD P H OXIDOREDUCTASE-RELATED"/>
    <property type="match status" value="1"/>
</dbReference>
<gene>
    <name evidence="4" type="ordered locus">Caul_4565</name>
</gene>
<evidence type="ECO:0000313" key="4">
    <source>
        <dbReference type="EMBL" id="ABZ73685.1"/>
    </source>
</evidence>
<dbReference type="GO" id="GO:0003955">
    <property type="term" value="F:NAD(P)H dehydrogenase (quinone) activity"/>
    <property type="evidence" value="ECO:0007669"/>
    <property type="project" value="TreeGrafter"/>
</dbReference>
<dbReference type="InterPro" id="IPR051545">
    <property type="entry name" value="NAD(P)H_dehydrogenase_qn"/>
</dbReference>
<feature type="domain" description="Flavodoxin-like fold" evidence="3">
    <location>
        <begin position="3"/>
        <end position="173"/>
    </location>
</feature>
<dbReference type="Gene3D" id="3.40.50.360">
    <property type="match status" value="1"/>
</dbReference>
<dbReference type="AlphaFoldDB" id="B0T1S4"/>
<dbReference type="HOGENOM" id="CLU_058643_1_0_5"/>
<keyword evidence="2" id="KW-0560">Oxidoreductase</keyword>
<dbReference type="Pfam" id="PF02525">
    <property type="entry name" value="Flavodoxin_2"/>
    <property type="match status" value="1"/>
</dbReference>
<dbReference type="PANTHER" id="PTHR10204:SF34">
    <property type="entry name" value="NAD(P)H DEHYDROGENASE [QUINONE] 1 ISOFORM 1"/>
    <property type="match status" value="1"/>
</dbReference>
<comment type="similarity">
    <text evidence="1">Belongs to the NAD(P)H dehydrogenase (quinone) family.</text>
</comment>